<keyword evidence="2" id="KW-1185">Reference proteome</keyword>
<organism evidence="1 2">
    <name type="scientific">Inconstantimicrobium mannanitabidum</name>
    <dbReference type="NCBI Taxonomy" id="1604901"/>
    <lineage>
        <taxon>Bacteria</taxon>
        <taxon>Bacillati</taxon>
        <taxon>Bacillota</taxon>
        <taxon>Clostridia</taxon>
        <taxon>Eubacteriales</taxon>
        <taxon>Clostridiaceae</taxon>
        <taxon>Inconstantimicrobium</taxon>
    </lineage>
</organism>
<accession>A0ACB5RE15</accession>
<protein>
    <submittedName>
        <fullName evidence="1">AraC family transcriptional regulator</fullName>
    </submittedName>
</protein>
<reference evidence="1" key="1">
    <citation type="journal article" date="2025" name="Int. J. Syst. Evol. Microbiol.">
        <title>Inconstantimicrobium mannanitabidum sp. nov., a novel member of the family Clostridiaceae isolated from anoxic soil under the treatment of reductive soil disinfestation.</title>
        <authorList>
            <person name="Ueki A."/>
            <person name="Tonouchi A."/>
            <person name="Honma S."/>
            <person name="Kaku N."/>
            <person name="Ueki K."/>
        </authorList>
    </citation>
    <scope>NUCLEOTIDE SEQUENCE</scope>
    <source>
        <strain evidence="1">TW13</strain>
    </source>
</reference>
<comment type="caution">
    <text evidence="1">The sequence shown here is derived from an EMBL/GenBank/DDBJ whole genome shotgun (WGS) entry which is preliminary data.</text>
</comment>
<evidence type="ECO:0000313" key="2">
    <source>
        <dbReference type="Proteomes" id="UP001058074"/>
    </source>
</evidence>
<dbReference type="EMBL" id="BROD01000001">
    <property type="protein sequence ID" value="GKX67523.1"/>
    <property type="molecule type" value="Genomic_DNA"/>
</dbReference>
<proteinExistence type="predicted"/>
<gene>
    <name evidence="1" type="ORF">rsdtw13_27810</name>
</gene>
<name>A0ACB5RE15_9CLOT</name>
<dbReference type="Proteomes" id="UP001058074">
    <property type="component" value="Unassembled WGS sequence"/>
</dbReference>
<evidence type="ECO:0000313" key="1">
    <source>
        <dbReference type="EMBL" id="GKX67523.1"/>
    </source>
</evidence>
<sequence>MNRFDRNLELMDGLETEYLRIMYYDFDSYYSDKYRSYEYNRLCTIINGEKKVKINNEDTITYSKDQFILLKPNSDVNMEITKPTKAMVLELSDRLITQINDKINLDFEDEVNINEISIPVIKDSNISHAVNRLALTASSSDKNKEFIIDLYAQEITYNLFKNRVLHNSTKEKSVSDIQKAICLMKEHILDNITVSEIAFTLNMSLTNFSMKFKKAVGISPNSYLTNLKLTKAQELLKVKNVTEVAYILGYENISHFIKLYKNKFGITPKQYSLKYNDTY</sequence>